<name>A0A4Q1JW97_9GAMM</name>
<evidence type="ECO:0000256" key="2">
    <source>
        <dbReference type="ARBA" id="ARBA00022448"/>
    </source>
</evidence>
<dbReference type="InterPro" id="IPR000531">
    <property type="entry name" value="Beta-barrel_TonB"/>
</dbReference>
<keyword evidence="10" id="KW-0732">Signal</keyword>
<dbReference type="GO" id="GO:0044718">
    <property type="term" value="P:siderophore transmembrane transport"/>
    <property type="evidence" value="ECO:0007669"/>
    <property type="project" value="TreeGrafter"/>
</dbReference>
<dbReference type="PANTHER" id="PTHR30069:SF40">
    <property type="entry name" value="TONB-DEPENDENT RECEPTOR NMB0964-RELATED"/>
    <property type="match status" value="1"/>
</dbReference>
<evidence type="ECO:0000256" key="6">
    <source>
        <dbReference type="ARBA" id="ARBA00023136"/>
    </source>
</evidence>
<dbReference type="Pfam" id="PF00593">
    <property type="entry name" value="TonB_dep_Rec_b-barrel"/>
    <property type="match status" value="1"/>
</dbReference>
<dbReference type="GO" id="GO:0015344">
    <property type="term" value="F:siderophore uptake transmembrane transporter activity"/>
    <property type="evidence" value="ECO:0007669"/>
    <property type="project" value="TreeGrafter"/>
</dbReference>
<evidence type="ECO:0000259" key="11">
    <source>
        <dbReference type="Pfam" id="PF00593"/>
    </source>
</evidence>
<dbReference type="OrthoDB" id="9795928at2"/>
<dbReference type="Pfam" id="PF07715">
    <property type="entry name" value="Plug"/>
    <property type="match status" value="1"/>
</dbReference>
<keyword evidence="7 8" id="KW-0998">Cell outer membrane</keyword>
<protein>
    <submittedName>
        <fullName evidence="13">TonB-dependent receptor</fullName>
    </submittedName>
</protein>
<dbReference type="GO" id="GO:0009279">
    <property type="term" value="C:cell outer membrane"/>
    <property type="evidence" value="ECO:0007669"/>
    <property type="project" value="UniProtKB-SubCell"/>
</dbReference>
<dbReference type="Proteomes" id="UP000289784">
    <property type="component" value="Unassembled WGS sequence"/>
</dbReference>
<organism evidence="13 14">
    <name type="scientific">Pseudoxanthomonas composti</name>
    <dbReference type="NCBI Taxonomy" id="2137479"/>
    <lineage>
        <taxon>Bacteria</taxon>
        <taxon>Pseudomonadati</taxon>
        <taxon>Pseudomonadota</taxon>
        <taxon>Gammaproteobacteria</taxon>
        <taxon>Lysobacterales</taxon>
        <taxon>Lysobacteraceae</taxon>
        <taxon>Pseudoxanthomonas</taxon>
    </lineage>
</organism>
<gene>
    <name evidence="13" type="ORF">EPA99_11670</name>
</gene>
<feature type="domain" description="TonB-dependent receptor plug" evidence="12">
    <location>
        <begin position="59"/>
        <end position="162"/>
    </location>
</feature>
<feature type="chain" id="PRO_5020714137" evidence="10">
    <location>
        <begin position="27"/>
        <end position="670"/>
    </location>
</feature>
<sequence>MKTAAVFPSPLCLAICLSLTAYGAHAQDTRHDAQTSGVHAQDLDAVRVTANPFGSTADELSRPVEVLSGERLDEVRAGSLGETVAALPGVQSSNFGPGVGRPIIRGMDGPRVAITSGGLSSQDVSTVSQDHSPAIEPFLANQIEVLKGPSTLLYGSGAIGGVVNVVDGRIAETPVDGATGRAEARWNVGDTEGQTDMFRLDAGNGGLSIHADGVYRDNGDYDTPRGRQGNSYVDAKNGGFGASLSGDWGFTGVSVSRFRDEYGNPGEPGNPAEGERGVWLQMAQDRYELKGGLNDPWGEGSGLRYSFAHTDYNHVEWEGDEPGTTFDKRANEARVEATFDFGDGWKTAFGVQGGKSQFQAVGEESFVPRTDTQAVGVFAVAKNTWGAFDADFGARLDQVKYDTATGLSPDFKPLSVSLSGGWRINPQWRLTANVDHAERAPAEEELFADGPHIATLSYEIGGNALKKEQANQAELGLQYRNRWVDAKVSAYYNRYNDFIYLVDTGNQWYFDEEDEYLPIRQWSQADAVFHGFEGEATFHLLQSERGGDWDVRLFGDTVRARLVDGGDLPRIAPGRVGAQLHWHGDAWRASLGATRTMKQDRVAVGETPTDGYTFVDAHLAYHVDAGSTAWEMFIDGNNLTNQDARVHTSFLKDDVMLPGRNGAVGVRLFF</sequence>
<dbReference type="Gene3D" id="2.40.170.20">
    <property type="entry name" value="TonB-dependent receptor, beta-barrel domain"/>
    <property type="match status" value="1"/>
</dbReference>
<evidence type="ECO:0000256" key="9">
    <source>
        <dbReference type="RuleBase" id="RU003357"/>
    </source>
</evidence>
<keyword evidence="4 8" id="KW-0812">Transmembrane</keyword>
<evidence type="ECO:0000256" key="10">
    <source>
        <dbReference type="SAM" id="SignalP"/>
    </source>
</evidence>
<keyword evidence="6 8" id="KW-0472">Membrane</keyword>
<evidence type="ECO:0000256" key="1">
    <source>
        <dbReference type="ARBA" id="ARBA00004571"/>
    </source>
</evidence>
<evidence type="ECO:0000256" key="4">
    <source>
        <dbReference type="ARBA" id="ARBA00022692"/>
    </source>
</evidence>
<evidence type="ECO:0000259" key="12">
    <source>
        <dbReference type="Pfam" id="PF07715"/>
    </source>
</evidence>
<keyword evidence="3 8" id="KW-1134">Transmembrane beta strand</keyword>
<keyword evidence="5 9" id="KW-0798">TonB box</keyword>
<dbReference type="SUPFAM" id="SSF56935">
    <property type="entry name" value="Porins"/>
    <property type="match status" value="1"/>
</dbReference>
<dbReference type="Gene3D" id="2.170.130.10">
    <property type="entry name" value="TonB-dependent receptor, plug domain"/>
    <property type="match status" value="1"/>
</dbReference>
<dbReference type="InterPro" id="IPR036942">
    <property type="entry name" value="Beta-barrel_TonB_sf"/>
</dbReference>
<keyword evidence="13" id="KW-0675">Receptor</keyword>
<feature type="signal peptide" evidence="10">
    <location>
        <begin position="1"/>
        <end position="26"/>
    </location>
</feature>
<dbReference type="PROSITE" id="PS52016">
    <property type="entry name" value="TONB_DEPENDENT_REC_3"/>
    <property type="match status" value="1"/>
</dbReference>
<evidence type="ECO:0000256" key="3">
    <source>
        <dbReference type="ARBA" id="ARBA00022452"/>
    </source>
</evidence>
<evidence type="ECO:0000256" key="7">
    <source>
        <dbReference type="ARBA" id="ARBA00023237"/>
    </source>
</evidence>
<dbReference type="InterPro" id="IPR039426">
    <property type="entry name" value="TonB-dep_rcpt-like"/>
</dbReference>
<evidence type="ECO:0000313" key="13">
    <source>
        <dbReference type="EMBL" id="RXR05388.1"/>
    </source>
</evidence>
<evidence type="ECO:0000313" key="14">
    <source>
        <dbReference type="Proteomes" id="UP000289784"/>
    </source>
</evidence>
<dbReference type="InterPro" id="IPR012910">
    <property type="entry name" value="Plug_dom"/>
</dbReference>
<evidence type="ECO:0000256" key="5">
    <source>
        <dbReference type="ARBA" id="ARBA00023077"/>
    </source>
</evidence>
<comment type="subcellular location">
    <subcellularLocation>
        <location evidence="1 8">Cell outer membrane</location>
        <topology evidence="1 8">Multi-pass membrane protein</topology>
    </subcellularLocation>
</comment>
<dbReference type="InterPro" id="IPR037066">
    <property type="entry name" value="Plug_dom_sf"/>
</dbReference>
<dbReference type="PANTHER" id="PTHR30069">
    <property type="entry name" value="TONB-DEPENDENT OUTER MEMBRANE RECEPTOR"/>
    <property type="match status" value="1"/>
</dbReference>
<comment type="similarity">
    <text evidence="8 9">Belongs to the TonB-dependent receptor family.</text>
</comment>
<proteinExistence type="inferred from homology"/>
<keyword evidence="2 8" id="KW-0813">Transport</keyword>
<feature type="domain" description="TonB-dependent receptor-like beta-barrel" evidence="11">
    <location>
        <begin position="218"/>
        <end position="639"/>
    </location>
</feature>
<keyword evidence="14" id="KW-1185">Reference proteome</keyword>
<evidence type="ECO:0000256" key="8">
    <source>
        <dbReference type="PROSITE-ProRule" id="PRU01360"/>
    </source>
</evidence>
<reference evidence="13 14" key="1">
    <citation type="submission" date="2019-01" db="EMBL/GenBank/DDBJ databases">
        <title>Pseudoxanthomonas composti sp. nov., isolated from compost.</title>
        <authorList>
            <person name="Yang G."/>
        </authorList>
    </citation>
    <scope>NUCLEOTIDE SEQUENCE [LARGE SCALE GENOMIC DNA]</scope>
    <source>
        <strain evidence="13 14">GSS15</strain>
    </source>
</reference>
<comment type="caution">
    <text evidence="13">The sequence shown here is derived from an EMBL/GenBank/DDBJ whole genome shotgun (WGS) entry which is preliminary data.</text>
</comment>
<dbReference type="AlphaFoldDB" id="A0A4Q1JW97"/>
<accession>A0A4Q1JW97</accession>
<dbReference type="EMBL" id="SAWZ01000005">
    <property type="protein sequence ID" value="RXR05388.1"/>
    <property type="molecule type" value="Genomic_DNA"/>
</dbReference>